<comment type="caution">
    <text evidence="5">The sequence shown here is derived from an EMBL/GenBank/DDBJ whole genome shotgun (WGS) entry which is preliminary data.</text>
</comment>
<evidence type="ECO:0000313" key="6">
    <source>
        <dbReference type="Proteomes" id="UP001159363"/>
    </source>
</evidence>
<organism evidence="5 6">
    <name type="scientific">Dryococelus australis</name>
    <dbReference type="NCBI Taxonomy" id="614101"/>
    <lineage>
        <taxon>Eukaryota</taxon>
        <taxon>Metazoa</taxon>
        <taxon>Ecdysozoa</taxon>
        <taxon>Arthropoda</taxon>
        <taxon>Hexapoda</taxon>
        <taxon>Insecta</taxon>
        <taxon>Pterygota</taxon>
        <taxon>Neoptera</taxon>
        <taxon>Polyneoptera</taxon>
        <taxon>Phasmatodea</taxon>
        <taxon>Verophasmatodea</taxon>
        <taxon>Anareolatae</taxon>
        <taxon>Phasmatidae</taxon>
        <taxon>Eurycanthinae</taxon>
        <taxon>Dryococelus</taxon>
    </lineage>
</organism>
<dbReference type="EMBL" id="JARBHB010000001">
    <property type="protein sequence ID" value="KAJ8896134.1"/>
    <property type="molecule type" value="Genomic_DNA"/>
</dbReference>
<evidence type="ECO:0000256" key="2">
    <source>
        <dbReference type="ARBA" id="ARBA00023292"/>
    </source>
</evidence>
<feature type="domain" description="Laminin EGF-like" evidence="4">
    <location>
        <begin position="35"/>
        <end position="87"/>
    </location>
</feature>
<dbReference type="SUPFAM" id="SSF57196">
    <property type="entry name" value="EGF/Laminin"/>
    <property type="match status" value="2"/>
</dbReference>
<keyword evidence="1 3" id="KW-1015">Disulfide bond</keyword>
<sequence>MSANLKSCEDSWYGCCPDGKTPALGSDNAGCPSMCGCNKLGSFSDTCDPISQQCSCKPGVGGLKCDRCEPGFWGLPKISEGHEGCIPCGCSQFGSVRDDCEQMTGRCVCKPGIHGQKCTVCTGENKMLGPGGCTSGKLRQGLCH</sequence>
<keyword evidence="2 3" id="KW-0424">Laminin EGF-like domain</keyword>
<feature type="disulfide bond" evidence="3">
    <location>
        <begin position="37"/>
        <end position="54"/>
    </location>
</feature>
<dbReference type="Proteomes" id="UP001159363">
    <property type="component" value="Chromosome 1"/>
</dbReference>
<accession>A0ABQ9IHE3</accession>
<evidence type="ECO:0000256" key="3">
    <source>
        <dbReference type="PROSITE-ProRule" id="PRU00460"/>
    </source>
</evidence>
<dbReference type="PROSITE" id="PS50027">
    <property type="entry name" value="EGF_LAM_2"/>
    <property type="match status" value="1"/>
</dbReference>
<keyword evidence="6" id="KW-1185">Reference proteome</keyword>
<protein>
    <recommendedName>
        <fullName evidence="4">Laminin EGF-like domain-containing protein</fullName>
    </recommendedName>
</protein>
<dbReference type="PANTHER" id="PTHR10574:SF406">
    <property type="entry name" value="LAMININ SUBUNIT ALPHA 5"/>
    <property type="match status" value="1"/>
</dbReference>
<gene>
    <name evidence="5" type="ORF">PR048_001477</name>
</gene>
<dbReference type="CDD" id="cd00055">
    <property type="entry name" value="EGF_Lam"/>
    <property type="match status" value="2"/>
</dbReference>
<reference evidence="5 6" key="1">
    <citation type="submission" date="2023-02" db="EMBL/GenBank/DDBJ databases">
        <title>LHISI_Scaffold_Assembly.</title>
        <authorList>
            <person name="Stuart O.P."/>
            <person name="Cleave R."/>
            <person name="Magrath M.J.L."/>
            <person name="Mikheyev A.S."/>
        </authorList>
    </citation>
    <scope>NUCLEOTIDE SEQUENCE [LARGE SCALE GENOMIC DNA]</scope>
    <source>
        <strain evidence="5">Daus_M_001</strain>
        <tissue evidence="5">Leg muscle</tissue>
    </source>
</reference>
<evidence type="ECO:0000259" key="4">
    <source>
        <dbReference type="PROSITE" id="PS50027"/>
    </source>
</evidence>
<evidence type="ECO:0000256" key="1">
    <source>
        <dbReference type="ARBA" id="ARBA00023157"/>
    </source>
</evidence>
<dbReference type="Pfam" id="PF00053">
    <property type="entry name" value="EGF_laminin"/>
    <property type="match status" value="2"/>
</dbReference>
<feature type="disulfide bond" evidence="3">
    <location>
        <begin position="56"/>
        <end position="65"/>
    </location>
</feature>
<evidence type="ECO:0000313" key="5">
    <source>
        <dbReference type="EMBL" id="KAJ8896134.1"/>
    </source>
</evidence>
<name>A0ABQ9IHE3_9NEOP</name>
<dbReference type="InterPro" id="IPR050440">
    <property type="entry name" value="Laminin/Netrin_ECM"/>
</dbReference>
<proteinExistence type="predicted"/>
<dbReference type="SMART" id="SM00180">
    <property type="entry name" value="EGF_Lam"/>
    <property type="match status" value="2"/>
</dbReference>
<dbReference type="PROSITE" id="PS01248">
    <property type="entry name" value="EGF_LAM_1"/>
    <property type="match status" value="1"/>
</dbReference>
<comment type="caution">
    <text evidence="3">Lacks conserved residue(s) required for the propagation of feature annotation.</text>
</comment>
<feature type="disulfide bond" evidence="3">
    <location>
        <begin position="35"/>
        <end position="47"/>
    </location>
</feature>
<dbReference type="Gene3D" id="2.10.25.10">
    <property type="entry name" value="Laminin"/>
    <property type="match status" value="2"/>
</dbReference>
<dbReference type="InterPro" id="IPR002049">
    <property type="entry name" value="LE_dom"/>
</dbReference>
<dbReference type="PANTHER" id="PTHR10574">
    <property type="entry name" value="NETRIN/LAMININ-RELATED"/>
    <property type="match status" value="1"/>
</dbReference>
<dbReference type="PRINTS" id="PR00011">
    <property type="entry name" value="EGFLAMININ"/>
</dbReference>